<proteinExistence type="inferred from homology"/>
<dbReference type="InterPro" id="IPR051910">
    <property type="entry name" value="ComF/GntX_DNA_util-trans"/>
</dbReference>
<dbReference type="CDD" id="cd06223">
    <property type="entry name" value="PRTases_typeI"/>
    <property type="match status" value="1"/>
</dbReference>
<evidence type="ECO:0000313" key="4">
    <source>
        <dbReference type="Proteomes" id="UP000321272"/>
    </source>
</evidence>
<dbReference type="InterPro" id="IPR044005">
    <property type="entry name" value="DZR_2"/>
</dbReference>
<keyword evidence="4" id="KW-1185">Reference proteome</keyword>
<dbReference type="EMBL" id="CP042382">
    <property type="protein sequence ID" value="QEA40981.1"/>
    <property type="molecule type" value="Genomic_DNA"/>
</dbReference>
<protein>
    <submittedName>
        <fullName evidence="3">ComF family protein</fullName>
    </submittedName>
</protein>
<gene>
    <name evidence="3" type="ORF">FGL86_15440</name>
</gene>
<dbReference type="Gene3D" id="3.40.50.2020">
    <property type="match status" value="1"/>
</dbReference>
<dbReference type="InterPro" id="IPR000836">
    <property type="entry name" value="PRTase_dom"/>
</dbReference>
<dbReference type="OrthoDB" id="9793412at2"/>
<comment type="similarity">
    <text evidence="1">Belongs to the ComF/GntX family.</text>
</comment>
<dbReference type="InterPro" id="IPR029057">
    <property type="entry name" value="PRTase-like"/>
</dbReference>
<evidence type="ECO:0000313" key="3">
    <source>
        <dbReference type="EMBL" id="QEA40981.1"/>
    </source>
</evidence>
<dbReference type="PANTHER" id="PTHR47505">
    <property type="entry name" value="DNA UTILIZATION PROTEIN YHGH"/>
    <property type="match status" value="1"/>
</dbReference>
<dbReference type="SUPFAM" id="SSF53271">
    <property type="entry name" value="PRTase-like"/>
    <property type="match status" value="1"/>
</dbReference>
<dbReference type="Proteomes" id="UP000321272">
    <property type="component" value="Chromosome"/>
</dbReference>
<dbReference type="KEGG" id="paur:FGL86_15440"/>
<organism evidence="3 4">
    <name type="scientific">Pistricoccus aurantiacus</name>
    <dbReference type="NCBI Taxonomy" id="1883414"/>
    <lineage>
        <taxon>Bacteria</taxon>
        <taxon>Pseudomonadati</taxon>
        <taxon>Pseudomonadota</taxon>
        <taxon>Gammaproteobacteria</taxon>
        <taxon>Oceanospirillales</taxon>
        <taxon>Halomonadaceae</taxon>
        <taxon>Pistricoccus</taxon>
    </lineage>
</organism>
<evidence type="ECO:0000259" key="2">
    <source>
        <dbReference type="Pfam" id="PF18912"/>
    </source>
</evidence>
<dbReference type="Pfam" id="PF18912">
    <property type="entry name" value="DZR_2"/>
    <property type="match status" value="1"/>
</dbReference>
<reference evidence="3 4" key="1">
    <citation type="submission" date="2019-06" db="EMBL/GenBank/DDBJ databases">
        <title>Genome analyses of bacteria isolated from kimchi.</title>
        <authorList>
            <person name="Lee S."/>
            <person name="Ahn S."/>
            <person name="Roh S."/>
        </authorList>
    </citation>
    <scope>NUCLEOTIDE SEQUENCE [LARGE SCALE GENOMIC DNA]</scope>
    <source>
        <strain evidence="3 4">CBA4606</strain>
    </source>
</reference>
<dbReference type="AlphaFoldDB" id="A0A5B8SX17"/>
<dbReference type="PANTHER" id="PTHR47505:SF1">
    <property type="entry name" value="DNA UTILIZATION PROTEIN YHGH"/>
    <property type="match status" value="1"/>
</dbReference>
<evidence type="ECO:0000256" key="1">
    <source>
        <dbReference type="ARBA" id="ARBA00008007"/>
    </source>
</evidence>
<accession>A0A5B8SX17</accession>
<feature type="domain" description="Double zinc ribbon" evidence="2">
    <location>
        <begin position="2"/>
        <end position="53"/>
    </location>
</feature>
<name>A0A5B8SX17_9GAMM</name>
<sequence length="221" mass="24515">MPGHCAFCLANTQEAKPWCEACLLELPWNLPACERCAEPLPAGLARQICGACLKEPPLFTRARVPLLYREQIAILVWQFKFSASPRAGTLLLELMEHALEELPPSRRPQALVSVPLHSKRARARGFNQADWLARRLAGRLDIPCIEARRLRATPSQRGLDRRKRRRNLRGAFVLEAPLPSRVALVDDVMTTGATLNALAEACLSAGAGEVEAWAIARTPRE</sequence>